<protein>
    <recommendedName>
        <fullName evidence="5">Bacterial Ig-like domain-containing protein</fullName>
    </recommendedName>
</protein>
<dbReference type="EMBL" id="CP033461">
    <property type="protein sequence ID" value="QDX91005.1"/>
    <property type="molecule type" value="Genomic_DNA"/>
</dbReference>
<accession>A0A518V1Z6</accession>
<proteinExistence type="predicted"/>
<evidence type="ECO:0000256" key="1">
    <source>
        <dbReference type="SAM" id="MobiDB-lite"/>
    </source>
</evidence>
<dbReference type="OrthoDB" id="2476585at2"/>
<name>A0A518V1Z6_BRELA</name>
<evidence type="ECO:0000313" key="4">
    <source>
        <dbReference type="Proteomes" id="UP000319432"/>
    </source>
</evidence>
<gene>
    <name evidence="3" type="ORF">EEL30_00610</name>
</gene>
<reference evidence="3 4" key="1">
    <citation type="submission" date="2018-11" db="EMBL/GenBank/DDBJ databases">
        <title>Phylogenetic determinants of toxin gene distribution in genomes of Brevibacillus laterosporus.</title>
        <authorList>
            <person name="Glare T.R."/>
            <person name="Durrant A."/>
            <person name="Berry C."/>
            <person name="Palma L."/>
            <person name="Ormskirk M."/>
            <person name="Cox M.O."/>
        </authorList>
    </citation>
    <scope>NUCLEOTIDE SEQUENCE [LARGE SCALE GENOMIC DNA]</scope>
    <source>
        <strain evidence="3 4">1821L</strain>
        <plasmid evidence="3 4">p1821L01</plasmid>
    </source>
</reference>
<dbReference type="Proteomes" id="UP000319432">
    <property type="component" value="Plasmid p1821L01"/>
</dbReference>
<feature type="chain" id="PRO_5038589458" description="Bacterial Ig-like domain-containing protein" evidence="2">
    <location>
        <begin position="25"/>
        <end position="580"/>
    </location>
</feature>
<evidence type="ECO:0000313" key="3">
    <source>
        <dbReference type="EMBL" id="QDX91005.1"/>
    </source>
</evidence>
<organism evidence="3 4">
    <name type="scientific">Brevibacillus laterosporus</name>
    <name type="common">Bacillus laterosporus</name>
    <dbReference type="NCBI Taxonomy" id="1465"/>
    <lineage>
        <taxon>Bacteria</taxon>
        <taxon>Bacillati</taxon>
        <taxon>Bacillota</taxon>
        <taxon>Bacilli</taxon>
        <taxon>Bacillales</taxon>
        <taxon>Paenibacillaceae</taxon>
        <taxon>Brevibacillus</taxon>
    </lineage>
</organism>
<dbReference type="AlphaFoldDB" id="A0A518V1Z6"/>
<evidence type="ECO:0000256" key="2">
    <source>
        <dbReference type="SAM" id="SignalP"/>
    </source>
</evidence>
<keyword evidence="4" id="KW-1185">Reference proteome</keyword>
<keyword evidence="2" id="KW-0732">Signal</keyword>
<keyword evidence="3" id="KW-0614">Plasmid</keyword>
<feature type="signal peptide" evidence="2">
    <location>
        <begin position="1"/>
        <end position="24"/>
    </location>
</feature>
<geneLocation type="plasmid" evidence="3 4">
    <name>p1821L01</name>
</geneLocation>
<sequence length="580" mass="63208">MNVIRKIGVIALAIVCLLSSSTLDEVQAASQTIKFDESTNRTPSQTITIKNLKKVNSIAVDNGQVSHTVNGEKITINVSNGTAVRSLTPEKTVNEFRTSSSNSFSGSISYNSGGYSGSLTKKGSSTSRLVSGSYTPSYSKSASDTRTSSSDSFPSSISYDSGGYKGTLNKSGSVIKTLVSGSPADTKTVSKTQSASSGKMNSCLEAEWDAGRSFPNSISYNEGGYSGTLSRTGSISFGQCTRSGKNPNEYWSMTASANYSGLVTKPSTAVYSYTQSYSGTVATDSYDSRVYEYKQEYEGEVTAATIYYYAYEVALNFTANEDPVIADLKTDKQYVSLNDGFDSLVVTGSISDPDDHKVEVTATVDHISKKLTFTNTRTPKPFTFKFDKADIEDLSEGIKTIVITAEDIEGGKKVDSSQKVTVDKTPPLEPTITEEPPGYSDTKTITITFSTDSIKKEYQIDKDAWENYKIPFKMTKNAVIKAKATDLAGNVSISEHEITKISPPNPVGIVSGVSTTGFTITDTQQYVFPVEYQFELYKEGEREPIMTFPGKDKWQDEVKYTFTNLNVNTKYQGKIKVRFK</sequence>
<evidence type="ECO:0008006" key="5">
    <source>
        <dbReference type="Google" id="ProtNLM"/>
    </source>
</evidence>
<feature type="region of interest" description="Disordered" evidence="1">
    <location>
        <begin position="120"/>
        <end position="156"/>
    </location>
</feature>
<feature type="compositionally biased region" description="Low complexity" evidence="1">
    <location>
        <begin position="137"/>
        <end position="156"/>
    </location>
</feature>